<organism evidence="3">
    <name type="scientific">Culex tarsalis</name>
    <name type="common">Encephalitis mosquito</name>
    <dbReference type="NCBI Taxonomy" id="7177"/>
    <lineage>
        <taxon>Eukaryota</taxon>
        <taxon>Metazoa</taxon>
        <taxon>Ecdysozoa</taxon>
        <taxon>Arthropoda</taxon>
        <taxon>Hexapoda</taxon>
        <taxon>Insecta</taxon>
        <taxon>Pterygota</taxon>
        <taxon>Neoptera</taxon>
        <taxon>Endopterygota</taxon>
        <taxon>Diptera</taxon>
        <taxon>Nematocera</taxon>
        <taxon>Culicoidea</taxon>
        <taxon>Culicidae</taxon>
        <taxon>Culicinae</taxon>
        <taxon>Culicini</taxon>
        <taxon>Culex</taxon>
        <taxon>Culex</taxon>
    </lineage>
</organism>
<evidence type="ECO:0000313" key="3">
    <source>
        <dbReference type="EMBL" id="JAV25252.1"/>
    </source>
</evidence>
<proteinExistence type="predicted"/>
<accession>A0A1Q3FCL7</accession>
<feature type="coiled-coil region" evidence="1">
    <location>
        <begin position="99"/>
        <end position="169"/>
    </location>
</feature>
<sequence>MTSLKQVPTIIILTFGTIASFAFPTGNGKPAHKKCHVSQEFLINLKSMITSAIEGSEYFPQNVNTSGHGDCENDLKVIVASLEEIHNETAQIKGTGRSTEEVQDLKNNFQQEIERITKNRDEFELDLKQETLKKEGEIYDKIHDLKRCIQNLKQQIREAEDEFYELAFELVGVRVETNEVGGKEKCYAGMIPKGKFGPFFVHIVANHGYETLLKSLYLLQRIYDPQAMFYEFMEEFRERPAKSEKENREMVVTLMCWITKQEDRIRKTFFEGCNLYYLYKMTTTFFPTSNDGMQAVRLAEPALKSRSGFCDAETIKSHLKELTIVNNKGKYDNFNRFGSCDQFQP</sequence>
<dbReference type="EMBL" id="GFDL01009793">
    <property type="protein sequence ID" value="JAV25252.1"/>
    <property type="molecule type" value="Transcribed_RNA"/>
</dbReference>
<feature type="signal peptide" evidence="2">
    <location>
        <begin position="1"/>
        <end position="22"/>
    </location>
</feature>
<keyword evidence="1" id="KW-0175">Coiled coil</keyword>
<protein>
    <submittedName>
        <fullName evidence="3">Putative 34 kDa salivary secreted protein</fullName>
    </submittedName>
</protein>
<name>A0A1Q3FCL7_CULTA</name>
<keyword evidence="2" id="KW-0732">Signal</keyword>
<evidence type="ECO:0000256" key="2">
    <source>
        <dbReference type="SAM" id="SignalP"/>
    </source>
</evidence>
<feature type="chain" id="PRO_5012569179" evidence="2">
    <location>
        <begin position="23"/>
        <end position="345"/>
    </location>
</feature>
<evidence type="ECO:0000256" key="1">
    <source>
        <dbReference type="SAM" id="Coils"/>
    </source>
</evidence>
<reference evidence="3" key="1">
    <citation type="submission" date="2017-01" db="EMBL/GenBank/DDBJ databases">
        <title>A deep insight into the sialotranscriptome of adult male and female Cluex tarsalis mosquitoes.</title>
        <authorList>
            <person name="Ribeiro J.M."/>
            <person name="Moreira F."/>
            <person name="Bernard K.A."/>
            <person name="Calvo E."/>
        </authorList>
    </citation>
    <scope>NUCLEOTIDE SEQUENCE</scope>
    <source>
        <strain evidence="3">Kern County</strain>
        <tissue evidence="3">Salivary glands</tissue>
    </source>
</reference>
<dbReference type="AlphaFoldDB" id="A0A1Q3FCL7"/>